<dbReference type="Proteomes" id="UP001279681">
    <property type="component" value="Unassembled WGS sequence"/>
</dbReference>
<keyword evidence="1" id="KW-0175">Coiled coil</keyword>
<name>A0ABU4WD22_9FUSO</name>
<evidence type="ECO:0000313" key="3">
    <source>
        <dbReference type="Proteomes" id="UP001279681"/>
    </source>
</evidence>
<evidence type="ECO:0000313" key="2">
    <source>
        <dbReference type="EMBL" id="MDX8337421.1"/>
    </source>
</evidence>
<proteinExistence type="predicted"/>
<reference evidence="3" key="1">
    <citation type="submission" date="2023-07" db="EMBL/GenBank/DDBJ databases">
        <authorList>
            <person name="Colorado M.A."/>
            <person name="Villamil L.M."/>
            <person name="Melo J.F."/>
            <person name="Rodriguez J.A."/>
            <person name="Ruiz R.Y."/>
        </authorList>
    </citation>
    <scope>NUCLEOTIDE SEQUENCE [LARGE SCALE GENOMIC DNA]</scope>
    <source>
        <strain evidence="3">C33</strain>
    </source>
</reference>
<gene>
    <name evidence="2" type="ORF">RFV38_13120</name>
</gene>
<evidence type="ECO:0000256" key="1">
    <source>
        <dbReference type="SAM" id="Coils"/>
    </source>
</evidence>
<comment type="caution">
    <text evidence="2">The sequence shown here is derived from an EMBL/GenBank/DDBJ whole genome shotgun (WGS) entry which is preliminary data.</text>
</comment>
<organism evidence="2 3">
    <name type="scientific">Candidatus Cetobacterium colombiensis</name>
    <dbReference type="NCBI Taxonomy" id="3073100"/>
    <lineage>
        <taxon>Bacteria</taxon>
        <taxon>Fusobacteriati</taxon>
        <taxon>Fusobacteriota</taxon>
        <taxon>Fusobacteriia</taxon>
        <taxon>Fusobacteriales</taxon>
        <taxon>Fusobacteriaceae</taxon>
        <taxon>Cetobacterium</taxon>
    </lineage>
</organism>
<keyword evidence="3" id="KW-1185">Reference proteome</keyword>
<dbReference type="EMBL" id="JAVIKH010000039">
    <property type="protein sequence ID" value="MDX8337421.1"/>
    <property type="molecule type" value="Genomic_DNA"/>
</dbReference>
<dbReference type="RefSeq" id="WP_320314759.1">
    <property type="nucleotide sequence ID" value="NZ_JAVIKH010000039.1"/>
</dbReference>
<sequence>MSKVRLEIKNMLQSSIDKTNVNKEEHNYKIDSIVNLDLIKSLTDDKEITDMLISKTSSLINLQIKNALSLGEIFTSVFEKLSKSGSKYDGLYEKWLQLNGINKKTALRYRKRYELYLLVKNKESIAIMPQKYIDILYSEEDKTKYINNINNGATCEEIVNLLKDKTEISKIEEYSNTTDFDFKNYSTLFVDFNRKIETLKEKEKIELQKYLEKINKILNK</sequence>
<protein>
    <submittedName>
        <fullName evidence="2">Uncharacterized protein</fullName>
    </submittedName>
</protein>
<feature type="coiled-coil region" evidence="1">
    <location>
        <begin position="193"/>
        <end position="220"/>
    </location>
</feature>
<accession>A0ABU4WD22</accession>